<comment type="caution">
    <text evidence="1">The sequence shown here is derived from an EMBL/GenBank/DDBJ whole genome shotgun (WGS) entry which is preliminary data.</text>
</comment>
<dbReference type="AlphaFoldDB" id="A0A0V1DWJ5"/>
<protein>
    <submittedName>
        <fullName evidence="1">Uncharacterized protein</fullName>
    </submittedName>
</protein>
<dbReference type="EMBL" id="JYDT01001304">
    <property type="protein sequence ID" value="KRY65704.1"/>
    <property type="molecule type" value="Genomic_DNA"/>
</dbReference>
<accession>A0A0V1DWJ5</accession>
<sequence>MTILLTRDIEFIIAEVKTEGYLYSVIRQHDDVIRKHWQLI</sequence>
<evidence type="ECO:0000313" key="2">
    <source>
        <dbReference type="Proteomes" id="UP000054995"/>
    </source>
</evidence>
<evidence type="ECO:0000313" key="1">
    <source>
        <dbReference type="EMBL" id="KRY65704.1"/>
    </source>
</evidence>
<dbReference type="Proteomes" id="UP000054995">
    <property type="component" value="Unassembled WGS sequence"/>
</dbReference>
<name>A0A0V1DWJ5_TRIPS</name>
<reference evidence="1 2" key="1">
    <citation type="submission" date="2015-01" db="EMBL/GenBank/DDBJ databases">
        <title>Evolution of Trichinella species and genotypes.</title>
        <authorList>
            <person name="Korhonen P.K."/>
            <person name="Edoardo P."/>
            <person name="Giuseppe L.R."/>
            <person name="Gasser R.B."/>
        </authorList>
    </citation>
    <scope>NUCLEOTIDE SEQUENCE [LARGE SCALE GENOMIC DNA]</scope>
    <source>
        <strain evidence="1">ISS470</strain>
    </source>
</reference>
<organism evidence="1 2">
    <name type="scientific">Trichinella pseudospiralis</name>
    <name type="common">Parasitic roundworm</name>
    <dbReference type="NCBI Taxonomy" id="6337"/>
    <lineage>
        <taxon>Eukaryota</taxon>
        <taxon>Metazoa</taxon>
        <taxon>Ecdysozoa</taxon>
        <taxon>Nematoda</taxon>
        <taxon>Enoplea</taxon>
        <taxon>Dorylaimia</taxon>
        <taxon>Trichinellida</taxon>
        <taxon>Trichinellidae</taxon>
        <taxon>Trichinella</taxon>
    </lineage>
</organism>
<proteinExistence type="predicted"/>
<gene>
    <name evidence="1" type="ORF">T4D_16459</name>
</gene>
<keyword evidence="2" id="KW-1185">Reference proteome</keyword>